<name>A0A397Y2U2_BRACM</name>
<dbReference type="Proteomes" id="UP000264353">
    <property type="component" value="Chromosome A9"/>
</dbReference>
<accession>A0A397Y2U2</accession>
<protein>
    <submittedName>
        <fullName evidence="1">Uncharacterized protein</fullName>
    </submittedName>
</protein>
<proteinExistence type="predicted"/>
<gene>
    <name evidence="1" type="ORF">BRARA_I02666</name>
</gene>
<dbReference type="AlphaFoldDB" id="A0A397Y2U2"/>
<organism evidence="1 2">
    <name type="scientific">Brassica campestris</name>
    <name type="common">Field mustard</name>
    <dbReference type="NCBI Taxonomy" id="3711"/>
    <lineage>
        <taxon>Eukaryota</taxon>
        <taxon>Viridiplantae</taxon>
        <taxon>Streptophyta</taxon>
        <taxon>Embryophyta</taxon>
        <taxon>Tracheophyta</taxon>
        <taxon>Spermatophyta</taxon>
        <taxon>Magnoliopsida</taxon>
        <taxon>eudicotyledons</taxon>
        <taxon>Gunneridae</taxon>
        <taxon>Pentapetalae</taxon>
        <taxon>rosids</taxon>
        <taxon>malvids</taxon>
        <taxon>Brassicales</taxon>
        <taxon>Brassicaceae</taxon>
        <taxon>Brassiceae</taxon>
        <taxon>Brassica</taxon>
    </lineage>
</organism>
<reference evidence="1 2" key="1">
    <citation type="submission" date="2018-06" db="EMBL/GenBank/DDBJ databases">
        <title>WGS assembly of Brassica rapa FPsc.</title>
        <authorList>
            <person name="Bowman J."/>
            <person name="Kohchi T."/>
            <person name="Yamato K."/>
            <person name="Jenkins J."/>
            <person name="Shu S."/>
            <person name="Ishizaki K."/>
            <person name="Yamaoka S."/>
            <person name="Nishihama R."/>
            <person name="Nakamura Y."/>
            <person name="Berger F."/>
            <person name="Adam C."/>
            <person name="Aki S."/>
            <person name="Althoff F."/>
            <person name="Araki T."/>
            <person name="Arteaga-Vazquez M."/>
            <person name="Balasubrmanian S."/>
            <person name="Bauer D."/>
            <person name="Boehm C."/>
            <person name="Briginshaw L."/>
            <person name="Caballero-Perez J."/>
            <person name="Catarino B."/>
            <person name="Chen F."/>
            <person name="Chiyoda S."/>
            <person name="Chovatia M."/>
            <person name="Davies K."/>
            <person name="Delmans M."/>
            <person name="Demura T."/>
            <person name="Dierschke T."/>
            <person name="Dolan L."/>
            <person name="Dorantes-Acosta A."/>
            <person name="Eklund D."/>
            <person name="Florent S."/>
            <person name="Flores-Sandoval E."/>
            <person name="Fujiyama A."/>
            <person name="Fukuzawa H."/>
            <person name="Galik B."/>
            <person name="Grimanelli D."/>
            <person name="Grimwood J."/>
            <person name="Grossniklaus U."/>
            <person name="Hamada T."/>
            <person name="Haseloff J."/>
            <person name="Hetherington A."/>
            <person name="Higo A."/>
            <person name="Hirakawa Y."/>
            <person name="Hundley H."/>
            <person name="Ikeda Y."/>
            <person name="Inoue K."/>
            <person name="Inoue S."/>
            <person name="Ishida S."/>
            <person name="Jia Q."/>
            <person name="Kakita M."/>
            <person name="Kanazawa T."/>
            <person name="Kawai Y."/>
            <person name="Kawashima T."/>
            <person name="Kennedy M."/>
            <person name="Kinose K."/>
            <person name="Kinoshita T."/>
            <person name="Kohara Y."/>
            <person name="Koide E."/>
            <person name="Komatsu K."/>
            <person name="Kopischke S."/>
            <person name="Kubo M."/>
            <person name="Kyozuka J."/>
            <person name="Lagercrantz U."/>
            <person name="Lin S."/>
            <person name="Lindquist E."/>
            <person name="Lipzen A."/>
            <person name="Lu C."/>
            <person name="Luna E."/>
            <person name="Martienssen R."/>
            <person name="Minamino N."/>
            <person name="Mizutani M."/>
            <person name="Mizutani M."/>
            <person name="Mochizuki N."/>
            <person name="Monte I."/>
            <person name="Mosher R."/>
            <person name="Nagasaki H."/>
            <person name="Nakagami H."/>
            <person name="Naramoto S."/>
            <person name="Nishitani K."/>
            <person name="Ohtani M."/>
            <person name="Okamoto T."/>
            <person name="Okumura M."/>
            <person name="Phillips J."/>
            <person name="Pollak B."/>
            <person name="Reinders A."/>
            <person name="Roevekamp M."/>
            <person name="Sano R."/>
            <person name="Sawa S."/>
            <person name="Schmid M."/>
            <person name="Shirakawa M."/>
            <person name="Solano R."/>
            <person name="Spunde A."/>
            <person name="Suetsugu N."/>
            <person name="Sugano S."/>
            <person name="Sugiyama A."/>
            <person name="Sun R."/>
            <person name="Suzuki Y."/>
            <person name="Takenaka M."/>
            <person name="Takezawa D."/>
            <person name="Tomogane H."/>
            <person name="Tsuzuki M."/>
            <person name="Ueda T."/>
            <person name="Umeda M."/>
            <person name="Ward J."/>
            <person name="Watanabe Y."/>
            <person name="Yazaki K."/>
            <person name="Yokoyama R."/>
            <person name="Yoshitake Y."/>
            <person name="Yotsui I."/>
            <person name="Zachgo S."/>
            <person name="Schmutz J."/>
        </authorList>
    </citation>
    <scope>NUCLEOTIDE SEQUENCE [LARGE SCALE GENOMIC DNA]</scope>
    <source>
        <strain evidence="2">cv. B-3</strain>
    </source>
</reference>
<sequence length="47" mass="5688">MYILNPKRWGWELNFIPGANLFLSKECFEQRDSKIPNKRSKISYIRV</sequence>
<evidence type="ECO:0000313" key="1">
    <source>
        <dbReference type="EMBL" id="RID45974.1"/>
    </source>
</evidence>
<evidence type="ECO:0000313" key="2">
    <source>
        <dbReference type="Proteomes" id="UP000264353"/>
    </source>
</evidence>
<dbReference type="EMBL" id="CM010636">
    <property type="protein sequence ID" value="RID45974.1"/>
    <property type="molecule type" value="Genomic_DNA"/>
</dbReference>